<reference evidence="1 2" key="1">
    <citation type="submission" date="2017-11" db="EMBL/GenBank/DDBJ databases">
        <title>Complete genome sequence of Sphingomonas sp. Strain Cra20, a psychrotolerant potential plant growth promoting rhizobacteria.</title>
        <authorList>
            <person name="Luo Y."/>
        </authorList>
    </citation>
    <scope>NUCLEOTIDE SEQUENCE [LARGE SCALE GENOMIC DNA]</scope>
    <source>
        <strain evidence="1 2">Cra20</strain>
    </source>
</reference>
<protein>
    <submittedName>
        <fullName evidence="1">Uncharacterized protein</fullName>
    </submittedName>
</protein>
<accession>A0A2K8MHX4</accession>
<evidence type="ECO:0000313" key="1">
    <source>
        <dbReference type="EMBL" id="ATY33485.1"/>
    </source>
</evidence>
<proteinExistence type="predicted"/>
<dbReference type="AlphaFoldDB" id="A0A2K8MHX4"/>
<gene>
    <name evidence="1" type="ORF">CVN68_17195</name>
</gene>
<evidence type="ECO:0000313" key="2">
    <source>
        <dbReference type="Proteomes" id="UP000229081"/>
    </source>
</evidence>
<dbReference type="OrthoDB" id="9920818at2"/>
<dbReference type="KEGG" id="sphc:CVN68_17195"/>
<dbReference type="EMBL" id="CP024923">
    <property type="protein sequence ID" value="ATY33485.1"/>
    <property type="molecule type" value="Genomic_DNA"/>
</dbReference>
<sequence length="59" mass="6614">MTMVERIASAIAASRTGTTAGWQFYRDDALRMIAAARDFRSLRARRVGDVRHDRPPHAG</sequence>
<dbReference type="Proteomes" id="UP000229081">
    <property type="component" value="Chromosome"/>
</dbReference>
<organism evidence="1 2">
    <name type="scientific">Sphingomonas psychrotolerans</name>
    <dbReference type="NCBI Taxonomy" id="1327635"/>
    <lineage>
        <taxon>Bacteria</taxon>
        <taxon>Pseudomonadati</taxon>
        <taxon>Pseudomonadota</taxon>
        <taxon>Alphaproteobacteria</taxon>
        <taxon>Sphingomonadales</taxon>
        <taxon>Sphingomonadaceae</taxon>
        <taxon>Sphingomonas</taxon>
    </lineage>
</organism>
<keyword evidence="2" id="KW-1185">Reference proteome</keyword>
<name>A0A2K8MHX4_9SPHN</name>
<dbReference type="RefSeq" id="WP_100283284.1">
    <property type="nucleotide sequence ID" value="NZ_CP024923.1"/>
</dbReference>